<evidence type="ECO:0000259" key="1">
    <source>
        <dbReference type="Pfam" id="PF01323"/>
    </source>
</evidence>
<feature type="domain" description="DSBA-like thioredoxin" evidence="1">
    <location>
        <begin position="206"/>
        <end position="393"/>
    </location>
</feature>
<dbReference type="GO" id="GO:0006749">
    <property type="term" value="P:glutathione metabolic process"/>
    <property type="evidence" value="ECO:0007669"/>
    <property type="project" value="TreeGrafter"/>
</dbReference>
<dbReference type="OrthoDB" id="5244108at2"/>
<dbReference type="PANTHER" id="PTHR42943">
    <property type="entry name" value="GLUTATHIONE S-TRANSFERASE KAPPA"/>
    <property type="match status" value="1"/>
</dbReference>
<evidence type="ECO:0000313" key="3">
    <source>
        <dbReference type="Proteomes" id="UP000297890"/>
    </source>
</evidence>
<dbReference type="GO" id="GO:0004364">
    <property type="term" value="F:glutathione transferase activity"/>
    <property type="evidence" value="ECO:0007669"/>
    <property type="project" value="TreeGrafter"/>
</dbReference>
<dbReference type="GO" id="GO:0018845">
    <property type="term" value="F:2-hydroxychromene-2-carboxylate isomerase activity"/>
    <property type="evidence" value="ECO:0007669"/>
    <property type="project" value="InterPro"/>
</dbReference>
<proteinExistence type="predicted"/>
<gene>
    <name evidence="2" type="ORF">E4680_01125</name>
</gene>
<name>A0A4Z0FCB3_9GAMM</name>
<dbReference type="Proteomes" id="UP000297890">
    <property type="component" value="Unassembled WGS sequence"/>
</dbReference>
<reference evidence="2 3" key="1">
    <citation type="journal article" date="2019" name="ISME J.">
        <title>Candidatus Macondimonas diazotrophica, a novel gammaproteobacterial genus dominating crude-oil-contaminated coastal sediments.</title>
        <authorList>
            <person name="Karthikeyan S."/>
            <person name="Konstantinidis K."/>
        </authorList>
    </citation>
    <scope>NUCLEOTIDE SEQUENCE [LARGE SCALE GENOMIC DNA]</scope>
    <source>
        <strain evidence="2 3">KTK01</strain>
    </source>
</reference>
<sequence length="406" mass="45747">MDVEFYFDIACPEAYLAFNRLENLEKNAGTRVLYKPVSLPSLYRIWTGHEEAPRARLSAARRRMDQRDLLRQAESADLYLKEEMIQNPPDTLDAMRLIIGASLEQRAALMRNLFQVVWVDGEDVGNRGVLEWIAEVSEVDPGLIDRPEVRKALDLATDAAANSGVFGVPTFRVNDRLWWGFDRMNFVEHAVGAASEGAVVRQSGGQIEFFHDFASPFSYLAATQIEAFAKHHGATLIWRPILLGGLFKRIHTPLVPLSVMSRPRREYMARDLMDWAEAWNVPFQFNSEFPLNTLQALRIALAAPQLTLPLYRAAWADNRDISNPDVIAQIVREAGMDPTEVLARAGADDFKNALRANTEMAEAIGACGVPTFRVNDRVVIWGQDRFDTMHRVLEGWVPAVDATPRI</sequence>
<dbReference type="EMBL" id="SRIO01000001">
    <property type="protein sequence ID" value="TFZ84169.1"/>
    <property type="molecule type" value="Genomic_DNA"/>
</dbReference>
<feature type="domain" description="DSBA-like thioredoxin" evidence="1">
    <location>
        <begin position="3"/>
        <end position="191"/>
    </location>
</feature>
<dbReference type="GO" id="GO:0004602">
    <property type="term" value="F:glutathione peroxidase activity"/>
    <property type="evidence" value="ECO:0007669"/>
    <property type="project" value="TreeGrafter"/>
</dbReference>
<evidence type="ECO:0000313" key="2">
    <source>
        <dbReference type="EMBL" id="TFZ84169.1"/>
    </source>
</evidence>
<dbReference type="InterPro" id="IPR036249">
    <property type="entry name" value="Thioredoxin-like_sf"/>
</dbReference>
<protein>
    <recommendedName>
        <fullName evidence="1">DSBA-like thioredoxin domain-containing protein</fullName>
    </recommendedName>
</protein>
<dbReference type="PANTHER" id="PTHR42943:SF4">
    <property type="entry name" value="C2H2-TYPE DOMAIN-CONTAINING PROTEIN"/>
    <property type="match status" value="1"/>
</dbReference>
<comment type="caution">
    <text evidence="2">The sequence shown here is derived from an EMBL/GenBank/DDBJ whole genome shotgun (WGS) entry which is preliminary data.</text>
</comment>
<keyword evidence="3" id="KW-1185">Reference proteome</keyword>
<dbReference type="CDD" id="cd03022">
    <property type="entry name" value="DsbA_HCCA_Iso"/>
    <property type="match status" value="1"/>
</dbReference>
<dbReference type="SUPFAM" id="SSF52833">
    <property type="entry name" value="Thioredoxin-like"/>
    <property type="match status" value="2"/>
</dbReference>
<dbReference type="InterPro" id="IPR044087">
    <property type="entry name" value="NahD-like"/>
</dbReference>
<dbReference type="RefSeq" id="WP_135280529.1">
    <property type="nucleotide sequence ID" value="NZ_SRIO01000001.1"/>
</dbReference>
<dbReference type="AlphaFoldDB" id="A0A4Z0FCB3"/>
<organism evidence="2 3">
    <name type="scientific">Candidatus Macondimonas diazotrophica</name>
    <dbReference type="NCBI Taxonomy" id="2305248"/>
    <lineage>
        <taxon>Bacteria</taxon>
        <taxon>Pseudomonadati</taxon>
        <taxon>Pseudomonadota</taxon>
        <taxon>Gammaproteobacteria</taxon>
        <taxon>Chromatiales</taxon>
        <taxon>Ectothiorhodospiraceae</taxon>
        <taxon>Candidatus Macondimonas</taxon>
    </lineage>
</organism>
<dbReference type="Pfam" id="PF01323">
    <property type="entry name" value="DSBA"/>
    <property type="match status" value="2"/>
</dbReference>
<accession>A0A4Z0FCB3</accession>
<dbReference type="InterPro" id="IPR051924">
    <property type="entry name" value="GST_Kappa/NadH"/>
</dbReference>
<dbReference type="Gene3D" id="3.40.30.10">
    <property type="entry name" value="Glutaredoxin"/>
    <property type="match status" value="2"/>
</dbReference>
<dbReference type="GO" id="GO:1901170">
    <property type="term" value="P:naphthalene catabolic process"/>
    <property type="evidence" value="ECO:0007669"/>
    <property type="project" value="InterPro"/>
</dbReference>
<dbReference type="InterPro" id="IPR001853">
    <property type="entry name" value="DSBA-like_thioredoxin_dom"/>
</dbReference>